<dbReference type="Gene3D" id="3.30.540.10">
    <property type="entry name" value="Fructose-1,6-Bisphosphatase, subunit A, domain 1"/>
    <property type="match status" value="1"/>
</dbReference>
<reference evidence="13 14" key="1">
    <citation type="submission" date="2020-07" db="EMBL/GenBank/DDBJ databases">
        <authorList>
            <person name="Feng X."/>
        </authorList>
    </citation>
    <scope>NUCLEOTIDE SEQUENCE [LARGE SCALE GENOMIC DNA]</scope>
    <source>
        <strain evidence="13 14">JCM31066</strain>
    </source>
</reference>
<evidence type="ECO:0000256" key="1">
    <source>
        <dbReference type="ARBA" id="ARBA00001946"/>
    </source>
</evidence>
<dbReference type="GO" id="GO:0004401">
    <property type="term" value="F:histidinol-phosphatase activity"/>
    <property type="evidence" value="ECO:0007669"/>
    <property type="project" value="UniProtKB-UniRule"/>
</dbReference>
<evidence type="ECO:0000256" key="3">
    <source>
        <dbReference type="ARBA" id="ARBA00009759"/>
    </source>
</evidence>
<feature type="binding site" evidence="12">
    <location>
        <position position="87"/>
    </location>
    <ligand>
        <name>Mg(2+)</name>
        <dbReference type="ChEBI" id="CHEBI:18420"/>
        <label>1</label>
        <note>catalytic</note>
    </ligand>
</feature>
<dbReference type="PANTHER" id="PTHR43200">
    <property type="entry name" value="PHOSPHATASE"/>
    <property type="match status" value="1"/>
</dbReference>
<dbReference type="GO" id="GO:0000105">
    <property type="term" value="P:L-histidine biosynthetic process"/>
    <property type="evidence" value="ECO:0007669"/>
    <property type="project" value="UniProtKB-UniRule"/>
</dbReference>
<dbReference type="InterPro" id="IPR000760">
    <property type="entry name" value="Inositol_monophosphatase-like"/>
</dbReference>
<keyword evidence="5" id="KW-0028">Amino-acid biosynthesis</keyword>
<feature type="binding site" evidence="12">
    <location>
        <position position="71"/>
    </location>
    <ligand>
        <name>Mg(2+)</name>
        <dbReference type="ChEBI" id="CHEBI:18420"/>
        <label>1</label>
        <note>catalytic</note>
    </ligand>
</feature>
<feature type="binding site" evidence="12">
    <location>
        <position position="90"/>
    </location>
    <ligand>
        <name>Mg(2+)</name>
        <dbReference type="ChEBI" id="CHEBI:18420"/>
        <label>2</label>
    </ligand>
</feature>
<evidence type="ECO:0000256" key="12">
    <source>
        <dbReference type="PIRSR" id="PIRSR600760-2"/>
    </source>
</evidence>
<comment type="similarity">
    <text evidence="3">Belongs to the inositol monophosphatase superfamily.</text>
</comment>
<keyword evidence="9" id="KW-0368">Histidine biosynthesis</keyword>
<comment type="cofactor">
    <cofactor evidence="1 12">
        <name>Mg(2+)</name>
        <dbReference type="ChEBI" id="CHEBI:18420"/>
    </cofactor>
</comment>
<evidence type="ECO:0000256" key="11">
    <source>
        <dbReference type="NCBIfam" id="TIGR02067"/>
    </source>
</evidence>
<dbReference type="AlphaFoldDB" id="A0A842HCA0"/>
<evidence type="ECO:0000313" key="14">
    <source>
        <dbReference type="Proteomes" id="UP000546464"/>
    </source>
</evidence>
<dbReference type="PRINTS" id="PR00377">
    <property type="entry name" value="IMPHPHTASES"/>
</dbReference>
<protein>
    <recommendedName>
        <fullName evidence="4 11">Histidinol-phosphatase</fullName>
        <ecNumber evidence="4 11">3.1.3.15</ecNumber>
    </recommendedName>
</protein>
<evidence type="ECO:0000256" key="10">
    <source>
        <dbReference type="ARBA" id="ARBA00049158"/>
    </source>
</evidence>
<accession>A0A842HCA0</accession>
<dbReference type="Gene3D" id="3.40.190.80">
    <property type="match status" value="1"/>
</dbReference>
<dbReference type="Proteomes" id="UP000546464">
    <property type="component" value="Unassembled WGS sequence"/>
</dbReference>
<keyword evidence="14" id="KW-1185">Reference proteome</keyword>
<comment type="pathway">
    <text evidence="2">Amino-acid biosynthesis; L-histidine biosynthesis; L-histidine from 5-phospho-alpha-D-ribose 1-diphosphate: step 8/9.</text>
</comment>
<dbReference type="FunFam" id="3.30.540.10:FF:000030">
    <property type="entry name" value="Inositol monophosphatase"/>
    <property type="match status" value="1"/>
</dbReference>
<dbReference type="PROSITE" id="PS00629">
    <property type="entry name" value="IMP_1"/>
    <property type="match status" value="1"/>
</dbReference>
<organism evidence="13 14">
    <name type="scientific">Ruficoccus amylovorans</name>
    <dbReference type="NCBI Taxonomy" id="1804625"/>
    <lineage>
        <taxon>Bacteria</taxon>
        <taxon>Pseudomonadati</taxon>
        <taxon>Verrucomicrobiota</taxon>
        <taxon>Opitutia</taxon>
        <taxon>Puniceicoccales</taxon>
        <taxon>Cerasicoccaceae</taxon>
        <taxon>Ruficoccus</taxon>
    </lineage>
</organism>
<feature type="binding site" evidence="12">
    <location>
        <position position="212"/>
    </location>
    <ligand>
        <name>Mg(2+)</name>
        <dbReference type="ChEBI" id="CHEBI:18420"/>
        <label>1</label>
        <note>catalytic</note>
    </ligand>
</feature>
<keyword evidence="8 12" id="KW-0460">Magnesium</keyword>
<dbReference type="EC" id="3.1.3.15" evidence="4 11"/>
<evidence type="ECO:0000256" key="4">
    <source>
        <dbReference type="ARBA" id="ARBA00013085"/>
    </source>
</evidence>
<dbReference type="SUPFAM" id="SSF56655">
    <property type="entry name" value="Carbohydrate phosphatase"/>
    <property type="match status" value="1"/>
</dbReference>
<gene>
    <name evidence="13" type="primary">hisN</name>
    <name evidence="13" type="ORF">H5P28_02040</name>
</gene>
<dbReference type="GO" id="GO:0046872">
    <property type="term" value="F:metal ion binding"/>
    <property type="evidence" value="ECO:0007669"/>
    <property type="project" value="UniProtKB-KW"/>
</dbReference>
<dbReference type="EMBL" id="JACHVB010000012">
    <property type="protein sequence ID" value="MBC2593031.1"/>
    <property type="molecule type" value="Genomic_DNA"/>
</dbReference>
<evidence type="ECO:0000256" key="2">
    <source>
        <dbReference type="ARBA" id="ARBA00004970"/>
    </source>
</evidence>
<dbReference type="InterPro" id="IPR011809">
    <property type="entry name" value="His_9_proposed"/>
</dbReference>
<comment type="caution">
    <text evidence="13">The sequence shown here is derived from an EMBL/GenBank/DDBJ whole genome shotgun (WGS) entry which is preliminary data.</text>
</comment>
<comment type="catalytic activity">
    <reaction evidence="10">
        <text>L-histidinol phosphate + H2O = L-histidinol + phosphate</text>
        <dbReference type="Rhea" id="RHEA:14465"/>
        <dbReference type="ChEBI" id="CHEBI:15377"/>
        <dbReference type="ChEBI" id="CHEBI:43474"/>
        <dbReference type="ChEBI" id="CHEBI:57699"/>
        <dbReference type="ChEBI" id="CHEBI:57980"/>
        <dbReference type="EC" id="3.1.3.15"/>
    </reaction>
</comment>
<evidence type="ECO:0000256" key="7">
    <source>
        <dbReference type="ARBA" id="ARBA00022801"/>
    </source>
</evidence>
<evidence type="ECO:0000256" key="8">
    <source>
        <dbReference type="ARBA" id="ARBA00022842"/>
    </source>
</evidence>
<feature type="binding site" evidence="12">
    <location>
        <position position="89"/>
    </location>
    <ligand>
        <name>Mg(2+)</name>
        <dbReference type="ChEBI" id="CHEBI:18420"/>
        <label>1</label>
        <note>catalytic</note>
    </ligand>
</feature>
<sequence>MDASLRDELKAFTTELAFASGELIMRYWRGEDMHVERKADSTPVTDADRGAEQLMRKMIAERYPAHGIIAEEFGNERENAEFVWVLDPIDGTKSFISHVPLFGTLIALLHKGEPVLGCIHQPVLGELLIGDNETCILNGSPTRVRPCPDLSKAVISTTDPALFAQGKHHVPGLDRLAEEAWLTRSWGDCYGYLLVATGRVDLMLDPVLETWDLMALIPIIRGAGGVITDWYGNEPTQGRFAEGATGNPGSRSAVVAGPEVHRAALGVLLG</sequence>
<dbReference type="NCBIfam" id="TIGR02067">
    <property type="entry name" value="his_9_HisN"/>
    <property type="match status" value="1"/>
</dbReference>
<proteinExistence type="inferred from homology"/>
<evidence type="ECO:0000256" key="9">
    <source>
        <dbReference type="ARBA" id="ARBA00023102"/>
    </source>
</evidence>
<dbReference type="Pfam" id="PF00459">
    <property type="entry name" value="Inositol_P"/>
    <property type="match status" value="1"/>
</dbReference>
<evidence type="ECO:0000256" key="6">
    <source>
        <dbReference type="ARBA" id="ARBA00022723"/>
    </source>
</evidence>
<keyword evidence="6 12" id="KW-0479">Metal-binding</keyword>
<name>A0A842HCA0_9BACT</name>
<dbReference type="CDD" id="cd01641">
    <property type="entry name" value="Bacterial_IMPase_like_1"/>
    <property type="match status" value="1"/>
</dbReference>
<evidence type="ECO:0000256" key="5">
    <source>
        <dbReference type="ARBA" id="ARBA00022605"/>
    </source>
</evidence>
<dbReference type="UniPathway" id="UPA00031">
    <property type="reaction ID" value="UER00013"/>
</dbReference>
<dbReference type="InterPro" id="IPR051090">
    <property type="entry name" value="Inositol_monoP_superfamily"/>
</dbReference>
<keyword evidence="7 13" id="KW-0378">Hydrolase</keyword>
<evidence type="ECO:0000313" key="13">
    <source>
        <dbReference type="EMBL" id="MBC2593031.1"/>
    </source>
</evidence>
<dbReference type="PANTHER" id="PTHR43200:SF6">
    <property type="entry name" value="3'(2'),5'-BISPHOSPHATE NUCLEOTIDASE"/>
    <property type="match status" value="1"/>
</dbReference>
<dbReference type="RefSeq" id="WP_185674030.1">
    <property type="nucleotide sequence ID" value="NZ_JACHVB010000012.1"/>
</dbReference>
<dbReference type="InterPro" id="IPR020583">
    <property type="entry name" value="Inositol_monoP_metal-BS"/>
</dbReference>